<dbReference type="Pfam" id="PF24771">
    <property type="entry name" value="Ig_CFAP74_1st"/>
    <property type="match status" value="1"/>
</dbReference>
<evidence type="ECO:0000313" key="6">
    <source>
        <dbReference type="Ensembl" id="ENSGWIP00000012165.1"/>
    </source>
</evidence>
<evidence type="ECO:0000259" key="3">
    <source>
        <dbReference type="Pfam" id="PF24770"/>
    </source>
</evidence>
<feature type="compositionally biased region" description="Basic and acidic residues" evidence="2">
    <location>
        <begin position="1161"/>
        <end position="1174"/>
    </location>
</feature>
<name>A0A8C5DUS0_GOUWI</name>
<dbReference type="PANTHER" id="PTHR22538">
    <property type="entry name" value="CILIA- AND FLAGELLA-ASSOCIATED PROTEIN 74"/>
    <property type="match status" value="1"/>
</dbReference>
<evidence type="ECO:0000259" key="5">
    <source>
        <dbReference type="Pfam" id="PF24798"/>
    </source>
</evidence>
<evidence type="ECO:0000259" key="4">
    <source>
        <dbReference type="Pfam" id="PF24778"/>
    </source>
</evidence>
<dbReference type="Gene3D" id="2.60.40.10">
    <property type="entry name" value="Immunoglobulins"/>
    <property type="match status" value="7"/>
</dbReference>
<sequence>METGDRESSSEAESDRGTLMGLHSSTDEESDDFDPHLENSKDDEPPYSSDLKWLEELYEEDDDDDDDDSDSDLAVANVDPTKRSVAGTARMFKLRRNLDQLDSFHQQKEHDTLQAREQLKLCHQNIESLLEQRSNLEKEIEQQKTAENSVAMFRLRAQHKQLCVKLQSEEELEGRVSVELRQLELELNQMEVEVGQLSSFRQELVEEEHLYQDVRSQKAAKRMRQERKFHQNLHQKNEQHRNQKAAMLKEDELERQRKLEEAEANRKTAAKYLKQTLKRVRQQENEKEQLNRELVEKRIQAVKSLKSNIAVTKESLRVQQTRTKANILRKEQQQTQLRESLHAQGVNSIKHMHRQKQQEEIERKQKEFEKSQKSKRGEIMKKILEEEKQVKKRTKNEAIIPKPSNFEKLSTLRKMQEKLASYLDHTQTPTTGEKATIQFRDLADCSSSSSTSSDVENLEEGEDTRQEGADHPIPAESLAKPEFSGLWDQDVKEIANEKTPLMQVEANLDKPPLTSGKIVTVSSKKMIGNDTGRPLFISKPEIVTFKDFELGKTYQKKIVLTNISYNVNHCKFLRVSPHLKDWISINFVPPGSLSSGMSCDLQVIFQPTMNKDVEGEILFSSSAQTVFSVPVRCTMKKCMPVVDSQLVDFGSHIVGQTISRTIILTNEGALATNFSLDTPTSPMSPGTSFVQTQNSANTRQVTSSQIESNKGSSPTDGDQIQHQRSPNVSEASQQELSMLDPTAADSETITEACVSSDVVTHIDQTTSDCDITLGQVKEGELGPYESIKLQILFIPTIPGKTELDFVIKFSDKSCKPIPMQAKGEAVRMPVCVVQPCIDLKICMMDRLYQDTISLQNSASTALKVNFDVRPEMKKHMEILPKTGFIQAQSAFHAQLKFMPRHSLAKDAGEFFDSVTGVLEVPMTIQVIGQVQPTCFTVHAVVTSSDLQFEPSEVDFRSCSIYDSVKSSVRIHNLSLLPQEFGFLVLPEFIEVQPNDGFGTLLPQETLEIFLIFSAKKAKEYNFQLSCKTEINRDFVLCCRGVGVRPPLQLSHSVVQFGATAVGDHSTAIIQLINDHTWSTQSKHAGTAVTTDDVVPAVGPRMFCFVVPEDSGISVIPLAARILPGERCRVQVTFTPRLLEQEIKDEALRLFQQGQSFLKKELDRKGMATQSKEEMVPGSGKVKKTSLNSESNKKSDDLKSGSSTRSREPVPVQPGSEQYDQAKASLLLSFTQRYREYVVPCFVSDGDPPEDDLQAQPAWSPINTLYLTLQCPAVQPPLLVISNNGHNVIDFHQVVVGGRGIQRCTIQNISNESIDLWSSLLDVCGPFSLLNALRNIRPGEKHTLVFAFCPALAEKHQDTIEIHCQRMSLALTLCGEGVALAVTCSHSEGLLDFGHVLAQESTSQVIKLQNTSMVAVAFRTLLDSLSPSQQQGAADWLETYTDLKVQPTGGACDHSGDSVFSVVPAEGSISPGQNQDITVTFHPRHPSINYFDKLTVELMSKSPLCVINLRGGASSHNMYVEGGDPLTVPFKSLLSSLSPYTPQLSESKVMVGSSMSVLVTLRATHTSDSIIPASRELQVGCVASQQTSKKNGEFHWDNVADLQQQGFSVEPSQGTIEGGHTCTITIRWTPQQGYKPHDVVQTDVSLTLKGNETNVYSVTLMAWSA</sequence>
<dbReference type="InterPro" id="IPR056307">
    <property type="entry name" value="Ig-CFAP74_3rd"/>
</dbReference>
<dbReference type="PANTHER" id="PTHR22538:SF0">
    <property type="entry name" value="CILIA- AND FLAGELLA-ASSOCIATED PROTEIN 74"/>
    <property type="match status" value="1"/>
</dbReference>
<feature type="domain" description="CFAP74 second Ig-like" evidence="3">
    <location>
        <begin position="642"/>
        <end position="826"/>
    </location>
</feature>
<keyword evidence="7" id="KW-1185">Reference proteome</keyword>
<dbReference type="InterPro" id="IPR013783">
    <property type="entry name" value="Ig-like_fold"/>
</dbReference>
<dbReference type="Pfam" id="PF24770">
    <property type="entry name" value="Ig-CFAP74_2"/>
    <property type="match status" value="1"/>
</dbReference>
<protein>
    <recommendedName>
        <fullName evidence="8">Cilia- and flagella-associated protein 74</fullName>
    </recommendedName>
</protein>
<evidence type="ECO:0000313" key="7">
    <source>
        <dbReference type="Proteomes" id="UP000694680"/>
    </source>
</evidence>
<proteinExistence type="predicted"/>
<feature type="region of interest" description="Disordered" evidence="2">
    <location>
        <begin position="675"/>
        <end position="740"/>
    </location>
</feature>
<reference evidence="6" key="3">
    <citation type="submission" date="2025-09" db="UniProtKB">
        <authorList>
            <consortium name="Ensembl"/>
        </authorList>
    </citation>
    <scope>IDENTIFICATION</scope>
</reference>
<feature type="compositionally biased region" description="Polar residues" evidence="2">
    <location>
        <begin position="675"/>
        <end position="736"/>
    </location>
</feature>
<dbReference type="Proteomes" id="UP000694680">
    <property type="component" value="Chromosome 7"/>
</dbReference>
<evidence type="ECO:0008006" key="8">
    <source>
        <dbReference type="Google" id="ProtNLM"/>
    </source>
</evidence>
<dbReference type="Pfam" id="PF24778">
    <property type="entry name" value="Ig-CFAP74_3rd"/>
    <property type="match status" value="1"/>
</dbReference>
<organism evidence="6 7">
    <name type="scientific">Gouania willdenowi</name>
    <name type="common">Blunt-snouted clingfish</name>
    <name type="synonym">Lepadogaster willdenowi</name>
    <dbReference type="NCBI Taxonomy" id="441366"/>
    <lineage>
        <taxon>Eukaryota</taxon>
        <taxon>Metazoa</taxon>
        <taxon>Chordata</taxon>
        <taxon>Craniata</taxon>
        <taxon>Vertebrata</taxon>
        <taxon>Euteleostomi</taxon>
        <taxon>Actinopterygii</taxon>
        <taxon>Neopterygii</taxon>
        <taxon>Teleostei</taxon>
        <taxon>Neoteleostei</taxon>
        <taxon>Acanthomorphata</taxon>
        <taxon>Ovalentaria</taxon>
        <taxon>Blenniimorphae</taxon>
        <taxon>Blenniiformes</taxon>
        <taxon>Gobiesocoidei</taxon>
        <taxon>Gobiesocidae</taxon>
        <taxon>Gobiesocinae</taxon>
        <taxon>Gouania</taxon>
    </lineage>
</organism>
<evidence type="ECO:0000256" key="1">
    <source>
        <dbReference type="SAM" id="Coils"/>
    </source>
</evidence>
<feature type="region of interest" description="Disordered" evidence="2">
    <location>
        <begin position="443"/>
        <end position="478"/>
    </location>
</feature>
<feature type="region of interest" description="Disordered" evidence="2">
    <location>
        <begin position="1"/>
        <end position="51"/>
    </location>
</feature>
<dbReference type="Ensembl" id="ENSGWIT00000013573.1">
    <property type="protein sequence ID" value="ENSGWIP00000012165.1"/>
    <property type="gene ID" value="ENSGWIG00000007089.1"/>
</dbReference>
<feature type="region of interest" description="Disordered" evidence="2">
    <location>
        <begin position="1161"/>
        <end position="1215"/>
    </location>
</feature>
<feature type="domain" description="CFAP74 third Ig-like" evidence="4">
    <location>
        <begin position="830"/>
        <end position="942"/>
    </location>
</feature>
<dbReference type="Pfam" id="PF24798">
    <property type="entry name" value="Ig-CFAP74_4th"/>
    <property type="match status" value="1"/>
</dbReference>
<dbReference type="InterPro" id="IPR056310">
    <property type="entry name" value="Ig-CFAP74_4th"/>
</dbReference>
<reference evidence="6" key="1">
    <citation type="submission" date="2020-06" db="EMBL/GenBank/DDBJ databases">
        <authorList>
            <consortium name="Wellcome Sanger Institute Data Sharing"/>
        </authorList>
    </citation>
    <scope>NUCLEOTIDE SEQUENCE [LARGE SCALE GENOMIC DNA]</scope>
</reference>
<feature type="coiled-coil region" evidence="1">
    <location>
        <begin position="230"/>
        <end position="300"/>
    </location>
</feature>
<gene>
    <name evidence="6" type="primary">cfap74</name>
</gene>
<feature type="compositionally biased region" description="Basic and acidic residues" evidence="2">
    <location>
        <begin position="33"/>
        <end position="44"/>
    </location>
</feature>
<evidence type="ECO:0000256" key="2">
    <source>
        <dbReference type="SAM" id="MobiDB-lite"/>
    </source>
</evidence>
<dbReference type="InterPro" id="IPR056306">
    <property type="entry name" value="Ig-CFAP74_2nd"/>
</dbReference>
<feature type="coiled-coil region" evidence="1">
    <location>
        <begin position="119"/>
        <end position="146"/>
    </location>
</feature>
<feature type="domain" description="CFAP74 fourth Ig-like" evidence="5">
    <location>
        <begin position="948"/>
        <end position="1042"/>
    </location>
</feature>
<reference evidence="6" key="2">
    <citation type="submission" date="2025-08" db="UniProtKB">
        <authorList>
            <consortium name="Ensembl"/>
        </authorList>
    </citation>
    <scope>IDENTIFICATION</scope>
</reference>
<feature type="compositionally biased region" description="Basic and acidic residues" evidence="2">
    <location>
        <begin position="1"/>
        <end position="16"/>
    </location>
</feature>
<keyword evidence="1" id="KW-0175">Coiled coil</keyword>
<feature type="region of interest" description="Disordered" evidence="2">
    <location>
        <begin position="357"/>
        <end position="376"/>
    </location>
</feature>
<accession>A0A8C5DUS0</accession>